<dbReference type="Pfam" id="PF07345">
    <property type="entry name" value="ATPaseInh_sub_z"/>
    <property type="match status" value="1"/>
</dbReference>
<proteinExistence type="predicted"/>
<evidence type="ECO:0008006" key="3">
    <source>
        <dbReference type="Google" id="ProtNLM"/>
    </source>
</evidence>
<name>A0A7W8XUP6_9HYPH</name>
<dbReference type="EMBL" id="JACHBI010000010">
    <property type="protein sequence ID" value="MBB5575918.1"/>
    <property type="molecule type" value="Genomic_DNA"/>
</dbReference>
<protein>
    <recommendedName>
        <fullName evidence="3">DUF1476 domain-containing protein</fullName>
    </recommendedName>
</protein>
<gene>
    <name evidence="1" type="ORF">GGD50_004553</name>
</gene>
<dbReference type="InterPro" id="IPR038293">
    <property type="entry name" value="ATPase_inh_sub_z_sf"/>
</dbReference>
<dbReference type="Gene3D" id="1.10.790.20">
    <property type="entry name" value="Domain of unknown function DUF1476"/>
    <property type="match status" value="1"/>
</dbReference>
<evidence type="ECO:0000313" key="1">
    <source>
        <dbReference type="EMBL" id="MBB5575918.1"/>
    </source>
</evidence>
<dbReference type="AlphaFoldDB" id="A0A7W8XUP6"/>
<organism evidence="1 2">
    <name type="scientific">Rhizobium paranaense</name>
    <dbReference type="NCBI Taxonomy" id="1650438"/>
    <lineage>
        <taxon>Bacteria</taxon>
        <taxon>Pseudomonadati</taxon>
        <taxon>Pseudomonadota</taxon>
        <taxon>Alphaproteobacteria</taxon>
        <taxon>Hyphomicrobiales</taxon>
        <taxon>Rhizobiaceae</taxon>
        <taxon>Rhizobium/Agrobacterium group</taxon>
        <taxon>Rhizobium</taxon>
    </lineage>
</organism>
<comment type="caution">
    <text evidence="1">The sequence shown here is derived from an EMBL/GenBank/DDBJ whole genome shotgun (WGS) entry which is preliminary data.</text>
</comment>
<dbReference type="InterPro" id="IPR009945">
    <property type="entry name" value="ATPase_inh_sub_z"/>
</dbReference>
<dbReference type="Proteomes" id="UP000549882">
    <property type="component" value="Unassembled WGS sequence"/>
</dbReference>
<evidence type="ECO:0000313" key="2">
    <source>
        <dbReference type="Proteomes" id="UP000549882"/>
    </source>
</evidence>
<dbReference type="PIRSF" id="PIRSF031780">
    <property type="entry name" value="UCP031780"/>
    <property type="match status" value="1"/>
</dbReference>
<dbReference type="RefSeq" id="WP_183939379.1">
    <property type="nucleotide sequence ID" value="NZ_JACHBI010000010.1"/>
</dbReference>
<reference evidence="1 2" key="1">
    <citation type="submission" date="2020-08" db="EMBL/GenBank/DDBJ databases">
        <title>Genomic Encyclopedia of Type Strains, Phase IV (KMG-V): Genome sequencing to study the core and pangenomes of soil and plant-associated prokaryotes.</title>
        <authorList>
            <person name="Whitman W."/>
        </authorList>
    </citation>
    <scope>NUCLEOTIDE SEQUENCE [LARGE SCALE GENOMIC DNA]</scope>
    <source>
        <strain evidence="1 2">SEMIA 4064</strain>
    </source>
</reference>
<accession>A0A7W8XUP6</accession>
<sequence>MTILEKREEAAEKEYVTKLEQTFRVRARRDRLLSRWAADLIGRRDVDAYFGEVMTAGLAEAGDEGVFRKIWSDLQSVGASIEQEGLRETMRKFSLDAAQQVRLADADQQRSS</sequence>
<keyword evidence="2" id="KW-1185">Reference proteome</keyword>